<comment type="cofactor">
    <cofactor evidence="9">
        <name>Mg(2+)</name>
        <dbReference type="ChEBI" id="CHEBI:18420"/>
    </cofactor>
</comment>
<comment type="caution">
    <text evidence="10">The sequence shown here is derived from an EMBL/GenBank/DDBJ whole genome shotgun (WGS) entry which is preliminary data.</text>
</comment>
<evidence type="ECO:0000256" key="5">
    <source>
        <dbReference type="ARBA" id="ARBA00022723"/>
    </source>
</evidence>
<dbReference type="GO" id="GO:0008441">
    <property type="term" value="F:3'(2'),5'-bisphosphate nucleotidase activity"/>
    <property type="evidence" value="ECO:0007669"/>
    <property type="project" value="UniProtKB-EC"/>
</dbReference>
<dbReference type="Proteomes" id="UP001597101">
    <property type="component" value="Unassembled WGS sequence"/>
</dbReference>
<evidence type="ECO:0000313" key="11">
    <source>
        <dbReference type="Proteomes" id="UP001597101"/>
    </source>
</evidence>
<feature type="binding site" evidence="9">
    <location>
        <position position="94"/>
    </location>
    <ligand>
        <name>Mg(2+)</name>
        <dbReference type="ChEBI" id="CHEBI:18420"/>
        <label>1</label>
    </ligand>
</feature>
<proteinExistence type="inferred from homology"/>
<dbReference type="InterPro" id="IPR050725">
    <property type="entry name" value="CysQ/Inositol_MonoPase"/>
</dbReference>
<dbReference type="SUPFAM" id="SSF56655">
    <property type="entry name" value="Carbohydrate phosphatase"/>
    <property type="match status" value="1"/>
</dbReference>
<feature type="binding site" evidence="9">
    <location>
        <begin position="94"/>
        <end position="97"/>
    </location>
    <ligand>
        <name>substrate</name>
    </ligand>
</feature>
<feature type="binding site" evidence="9">
    <location>
        <position position="92"/>
    </location>
    <ligand>
        <name>Mg(2+)</name>
        <dbReference type="ChEBI" id="CHEBI:18420"/>
        <label>2</label>
    </ligand>
</feature>
<keyword evidence="6 9" id="KW-0378">Hydrolase</keyword>
<comment type="subcellular location">
    <subcellularLocation>
        <location evidence="9">Cell inner membrane</location>
        <topology evidence="9">Peripheral membrane protein</topology>
        <orientation evidence="9">Cytoplasmic side</orientation>
    </subcellularLocation>
</comment>
<evidence type="ECO:0000256" key="8">
    <source>
        <dbReference type="ARBA" id="ARBA00023136"/>
    </source>
</evidence>
<dbReference type="EC" id="3.1.3.7" evidence="9"/>
<comment type="catalytic activity">
    <reaction evidence="1 9">
        <text>adenosine 3',5'-bisphosphate + H2O = AMP + phosphate</text>
        <dbReference type="Rhea" id="RHEA:10040"/>
        <dbReference type="ChEBI" id="CHEBI:15377"/>
        <dbReference type="ChEBI" id="CHEBI:43474"/>
        <dbReference type="ChEBI" id="CHEBI:58343"/>
        <dbReference type="ChEBI" id="CHEBI:456215"/>
        <dbReference type="EC" id="3.1.3.7"/>
    </reaction>
</comment>
<dbReference type="PRINTS" id="PR00377">
    <property type="entry name" value="IMPHPHTASES"/>
</dbReference>
<evidence type="ECO:0000313" key="10">
    <source>
        <dbReference type="EMBL" id="MFD0915671.1"/>
    </source>
</evidence>
<organism evidence="10 11">
    <name type="scientific">Pseudahrensia aquimaris</name>
    <dbReference type="NCBI Taxonomy" id="744461"/>
    <lineage>
        <taxon>Bacteria</taxon>
        <taxon>Pseudomonadati</taxon>
        <taxon>Pseudomonadota</taxon>
        <taxon>Alphaproteobacteria</taxon>
        <taxon>Hyphomicrobiales</taxon>
        <taxon>Ahrensiaceae</taxon>
        <taxon>Pseudahrensia</taxon>
    </lineage>
</organism>
<evidence type="ECO:0000256" key="9">
    <source>
        <dbReference type="HAMAP-Rule" id="MF_02095"/>
    </source>
</evidence>
<gene>
    <name evidence="9 10" type="primary">cysQ</name>
    <name evidence="10" type="ORF">ACFQ14_04565</name>
</gene>
<feature type="binding site" evidence="9">
    <location>
        <position position="74"/>
    </location>
    <ligand>
        <name>substrate</name>
    </ligand>
</feature>
<comment type="function">
    <text evidence="9">Converts adenosine-3',5'-bisphosphate (PAP) to AMP.</text>
</comment>
<accession>A0ABW3FFR5</accession>
<feature type="binding site" evidence="9">
    <location>
        <position position="92"/>
    </location>
    <ligand>
        <name>Mg(2+)</name>
        <dbReference type="ChEBI" id="CHEBI:18420"/>
        <label>1</label>
    </ligand>
</feature>
<feature type="binding site" evidence="9">
    <location>
        <position position="219"/>
    </location>
    <ligand>
        <name>substrate</name>
    </ligand>
</feature>
<keyword evidence="4 9" id="KW-0997">Cell inner membrane</keyword>
<dbReference type="Gene3D" id="3.30.540.10">
    <property type="entry name" value="Fructose-1,6-Bisphosphatase, subunit A, domain 1"/>
    <property type="match status" value="1"/>
</dbReference>
<keyword evidence="8 9" id="KW-0472">Membrane</keyword>
<dbReference type="InterPro" id="IPR020583">
    <property type="entry name" value="Inositol_monoP_metal-BS"/>
</dbReference>
<keyword evidence="3 9" id="KW-1003">Cell membrane</keyword>
<dbReference type="Pfam" id="PF00459">
    <property type="entry name" value="Inositol_P"/>
    <property type="match status" value="1"/>
</dbReference>
<feature type="binding site" evidence="9">
    <location>
        <position position="95"/>
    </location>
    <ligand>
        <name>Mg(2+)</name>
        <dbReference type="ChEBI" id="CHEBI:18420"/>
        <label>2</label>
    </ligand>
</feature>
<keyword evidence="5 9" id="KW-0479">Metal-binding</keyword>
<evidence type="ECO:0000256" key="1">
    <source>
        <dbReference type="ARBA" id="ARBA00001625"/>
    </source>
</evidence>
<dbReference type="PROSITE" id="PS00629">
    <property type="entry name" value="IMP_1"/>
    <property type="match status" value="1"/>
</dbReference>
<dbReference type="EMBL" id="JBHTJV010000003">
    <property type="protein sequence ID" value="MFD0915671.1"/>
    <property type="molecule type" value="Genomic_DNA"/>
</dbReference>
<dbReference type="CDD" id="cd01638">
    <property type="entry name" value="CysQ"/>
    <property type="match status" value="1"/>
</dbReference>
<reference evidence="11" key="1">
    <citation type="journal article" date="2019" name="Int. J. Syst. Evol. Microbiol.">
        <title>The Global Catalogue of Microorganisms (GCM) 10K type strain sequencing project: providing services to taxonomists for standard genome sequencing and annotation.</title>
        <authorList>
            <consortium name="The Broad Institute Genomics Platform"/>
            <consortium name="The Broad Institute Genome Sequencing Center for Infectious Disease"/>
            <person name="Wu L."/>
            <person name="Ma J."/>
        </authorList>
    </citation>
    <scope>NUCLEOTIDE SEQUENCE [LARGE SCALE GENOMIC DNA]</scope>
    <source>
        <strain evidence="11">CCUG 60023</strain>
    </source>
</reference>
<dbReference type="RefSeq" id="WP_377211518.1">
    <property type="nucleotide sequence ID" value="NZ_JBHTJV010000003.1"/>
</dbReference>
<dbReference type="HAMAP" id="MF_02095">
    <property type="entry name" value="CysQ"/>
    <property type="match status" value="1"/>
</dbReference>
<name>A0ABW3FFR5_9HYPH</name>
<dbReference type="InterPro" id="IPR020550">
    <property type="entry name" value="Inositol_monophosphatase_CS"/>
</dbReference>
<sequence length="265" mass="28110">MTHDPARSRHSNILKDLFPIMREAGRVIAEIYREGTEAEIKDDGSPVTRADKAANAIIEKGLAAIAPEIRIISEETPENHDLPPADAFFIVDPLDGTKEFLRTDGTGEFTVNIALIEHGTPVLGAIYAPMLDQLFAGVVGEGAALSTGGSTHVIEARERPAGGGVAMVSRSHRDAQTDDWLAQHHKGSAATIGSSLKFCLIAQGKADLYSRFSSIMEWDTAAGDAILRAAGGHMMASDGTALRYGKPGYRNGAFIATGASGWPLT</sequence>
<protein>
    <recommendedName>
        <fullName evidence="9">3'(2'),5'-bisphosphate nucleotidase CysQ</fullName>
        <ecNumber evidence="9">3.1.3.7</ecNumber>
    </recommendedName>
    <alternativeName>
        <fullName evidence="9">3'(2'),5-bisphosphonucleoside 3'(2')-phosphohydrolase</fullName>
    </alternativeName>
    <alternativeName>
        <fullName evidence="9">3'-phosphoadenosine 5'-phosphate phosphatase</fullName>
        <shortName evidence="9">PAP phosphatase</shortName>
    </alternativeName>
</protein>
<dbReference type="InterPro" id="IPR006240">
    <property type="entry name" value="CysQ"/>
</dbReference>
<evidence type="ECO:0000256" key="7">
    <source>
        <dbReference type="ARBA" id="ARBA00022842"/>
    </source>
</evidence>
<keyword evidence="11" id="KW-1185">Reference proteome</keyword>
<dbReference type="NCBIfam" id="TIGR01331">
    <property type="entry name" value="bisphos_cysQ"/>
    <property type="match status" value="1"/>
</dbReference>
<evidence type="ECO:0000256" key="3">
    <source>
        <dbReference type="ARBA" id="ARBA00022475"/>
    </source>
</evidence>
<dbReference type="PANTHER" id="PTHR43028">
    <property type="entry name" value="3'(2'),5'-BISPHOSPHATE NUCLEOTIDASE 1"/>
    <property type="match status" value="1"/>
</dbReference>
<dbReference type="PROSITE" id="PS00630">
    <property type="entry name" value="IMP_2"/>
    <property type="match status" value="1"/>
</dbReference>
<keyword evidence="7 9" id="KW-0460">Magnesium</keyword>
<dbReference type="InterPro" id="IPR000760">
    <property type="entry name" value="Inositol_monophosphatase-like"/>
</dbReference>
<evidence type="ECO:0000256" key="6">
    <source>
        <dbReference type="ARBA" id="ARBA00022801"/>
    </source>
</evidence>
<dbReference type="PANTHER" id="PTHR43028:SF5">
    <property type="entry name" value="3'(2'),5'-BISPHOSPHATE NUCLEOTIDASE 1"/>
    <property type="match status" value="1"/>
</dbReference>
<evidence type="ECO:0000256" key="2">
    <source>
        <dbReference type="ARBA" id="ARBA00005289"/>
    </source>
</evidence>
<feature type="binding site" evidence="9">
    <location>
        <position position="219"/>
    </location>
    <ligand>
        <name>Mg(2+)</name>
        <dbReference type="ChEBI" id="CHEBI:18420"/>
        <label>2</label>
    </ligand>
</feature>
<dbReference type="Gene3D" id="3.40.190.80">
    <property type="match status" value="1"/>
</dbReference>
<feature type="binding site" evidence="9">
    <location>
        <position position="74"/>
    </location>
    <ligand>
        <name>Mg(2+)</name>
        <dbReference type="ChEBI" id="CHEBI:18420"/>
        <label>1</label>
    </ligand>
</feature>
<evidence type="ECO:0000256" key="4">
    <source>
        <dbReference type="ARBA" id="ARBA00022519"/>
    </source>
</evidence>
<comment type="similarity">
    <text evidence="2 9">Belongs to the inositol monophosphatase superfamily. CysQ family.</text>
</comment>